<comment type="caution">
    <text evidence="2">The sequence shown here is derived from an EMBL/GenBank/DDBJ whole genome shotgun (WGS) entry which is preliminary data.</text>
</comment>
<sequence>MKILFAIAPDRFLDQEYTVPKTAFEEKGIECVTASTIQGTCYGMHGEIVESDLSFDDVNPADYDGIVIIGGIGCQDYLWRCEKLIDITNALGTAGKITAGICLAPIVIAEAGLLAGKNTTALDTPASRRILELDKAVFVNEPVVVSGNIITARMPQDAKVFADTILQHLA</sequence>
<protein>
    <submittedName>
        <fullName evidence="2">DJ-1/PfpI family protein</fullName>
    </submittedName>
</protein>
<proteinExistence type="predicted"/>
<reference evidence="2" key="1">
    <citation type="submission" date="2022-12" db="EMBL/GenBank/DDBJ databases">
        <title>Isolation and characterisation of novel Methanocorpusculum spp. from native Australian herbivores indicates the genus is ancestrally host-associated.</title>
        <authorList>
            <person name="Volmer J.G."/>
            <person name="Soo R.M."/>
            <person name="Evans P.N."/>
            <person name="Hoedt E.C."/>
            <person name="Astorga Alsina A.L."/>
            <person name="Woodcroft B.J."/>
            <person name="Tyson G.W."/>
            <person name="Hugenholtz P."/>
            <person name="Morrison M."/>
        </authorList>
    </citation>
    <scope>NUCLEOTIDE SEQUENCE</scope>
    <source>
        <strain evidence="2">MG</strain>
    </source>
</reference>
<dbReference type="Gene3D" id="3.40.50.880">
    <property type="match status" value="1"/>
</dbReference>
<dbReference type="Proteomes" id="UP001141422">
    <property type="component" value="Unassembled WGS sequence"/>
</dbReference>
<evidence type="ECO:0000313" key="3">
    <source>
        <dbReference type="Proteomes" id="UP001141422"/>
    </source>
</evidence>
<dbReference type="PANTHER" id="PTHR48094">
    <property type="entry name" value="PROTEIN/NUCLEIC ACID DEGLYCASE DJ-1-RELATED"/>
    <property type="match status" value="1"/>
</dbReference>
<dbReference type="RefSeq" id="WP_268925307.1">
    <property type="nucleotide sequence ID" value="NZ_JAPTGB010000016.1"/>
</dbReference>
<dbReference type="SUPFAM" id="SSF52317">
    <property type="entry name" value="Class I glutamine amidotransferase-like"/>
    <property type="match status" value="1"/>
</dbReference>
<feature type="domain" description="DJ-1/PfpI" evidence="1">
    <location>
        <begin position="1"/>
        <end position="167"/>
    </location>
</feature>
<evidence type="ECO:0000313" key="2">
    <source>
        <dbReference type="EMBL" id="MCZ0861112.1"/>
    </source>
</evidence>
<dbReference type="InterPro" id="IPR002818">
    <property type="entry name" value="DJ-1/PfpI"/>
</dbReference>
<dbReference type="EMBL" id="JAPTGB010000016">
    <property type="protein sequence ID" value="MCZ0861112.1"/>
    <property type="molecule type" value="Genomic_DNA"/>
</dbReference>
<organism evidence="2 3">
    <name type="scientific">Methanocorpusculum petauri</name>
    <dbReference type="NCBI Taxonomy" id="3002863"/>
    <lineage>
        <taxon>Archaea</taxon>
        <taxon>Methanobacteriati</taxon>
        <taxon>Methanobacteriota</taxon>
        <taxon>Stenosarchaea group</taxon>
        <taxon>Methanomicrobia</taxon>
        <taxon>Methanomicrobiales</taxon>
        <taxon>Methanocorpusculaceae</taxon>
        <taxon>Methanocorpusculum</taxon>
    </lineage>
</organism>
<accession>A0ABT4IH88</accession>
<dbReference type="PANTHER" id="PTHR48094:SF12">
    <property type="entry name" value="PARKINSON DISEASE PROTEIN 7 HOMOLOG"/>
    <property type="match status" value="1"/>
</dbReference>
<dbReference type="InterPro" id="IPR050325">
    <property type="entry name" value="Prot/Nucl_acid_deglycase"/>
</dbReference>
<dbReference type="InterPro" id="IPR029062">
    <property type="entry name" value="Class_I_gatase-like"/>
</dbReference>
<evidence type="ECO:0000259" key="1">
    <source>
        <dbReference type="Pfam" id="PF01965"/>
    </source>
</evidence>
<gene>
    <name evidence="2" type="ORF">O0S10_07725</name>
</gene>
<dbReference type="Pfam" id="PF01965">
    <property type="entry name" value="DJ-1_PfpI"/>
    <property type="match status" value="1"/>
</dbReference>
<name>A0ABT4IH88_9EURY</name>
<keyword evidence="3" id="KW-1185">Reference proteome</keyword>